<dbReference type="RefSeq" id="WP_069316134.1">
    <property type="nucleotide sequence ID" value="NZ_CAWNQJ010000085.1"/>
</dbReference>
<dbReference type="Gene3D" id="3.30.70.2360">
    <property type="match status" value="1"/>
</dbReference>
<protein>
    <submittedName>
        <fullName evidence="2">DUF2622 domain-containing protein</fullName>
    </submittedName>
</protein>
<dbReference type="InterPro" id="IPR022597">
    <property type="entry name" value="GhoS"/>
</dbReference>
<dbReference type="Proteomes" id="UP000094600">
    <property type="component" value="Chromosome"/>
</dbReference>
<keyword evidence="4" id="KW-1185">Reference proteome</keyword>
<dbReference type="Pfam" id="PF11080">
    <property type="entry name" value="GhoS"/>
    <property type="match status" value="1"/>
</dbReference>
<evidence type="ECO:0000313" key="3">
    <source>
        <dbReference type="EMBL" id="PHM49818.1"/>
    </source>
</evidence>
<dbReference type="EMBL" id="CP016176">
    <property type="protein sequence ID" value="AOM40407.1"/>
    <property type="molecule type" value="Genomic_DNA"/>
</dbReference>
<organism evidence="3 5">
    <name type="scientific">Xenorhabdus hominickii</name>
    <dbReference type="NCBI Taxonomy" id="351679"/>
    <lineage>
        <taxon>Bacteria</taxon>
        <taxon>Pseudomonadati</taxon>
        <taxon>Pseudomonadota</taxon>
        <taxon>Gammaproteobacteria</taxon>
        <taxon>Enterobacterales</taxon>
        <taxon>Morganellaceae</taxon>
        <taxon>Xenorhabdus</taxon>
    </lineage>
</organism>
<dbReference type="AlphaFoldDB" id="A0A2G0PS67"/>
<dbReference type="InterPro" id="IPR038241">
    <property type="entry name" value="GhoS_sf"/>
</dbReference>
<reference evidence="3 5" key="2">
    <citation type="journal article" date="2017" name="Nat. Microbiol.">
        <title>Natural product diversity associated with the nematode symbionts Photorhabdus and Xenorhabdus.</title>
        <authorList>
            <person name="Tobias N.J."/>
            <person name="Wolff H."/>
            <person name="Djahanschiri B."/>
            <person name="Grundmann F."/>
            <person name="Kronenwerth M."/>
            <person name="Shi Y.M."/>
            <person name="Simonyi S."/>
            <person name="Grun P."/>
            <person name="Shapiro-Ilan D."/>
            <person name="Pidot S.J."/>
            <person name="Stinear T.P."/>
            <person name="Ebersberger I."/>
            <person name="Bode H.B."/>
        </authorList>
    </citation>
    <scope>NUCLEOTIDE SEQUENCE [LARGE SCALE GENOMIC DNA]</scope>
    <source>
        <strain evidence="3 5">DSM 17903</strain>
    </source>
</reference>
<dbReference type="EMBL" id="NJAI01000055">
    <property type="protein sequence ID" value="PHM49818.1"/>
    <property type="molecule type" value="Genomic_DNA"/>
</dbReference>
<evidence type="ECO:0000256" key="1">
    <source>
        <dbReference type="SAM" id="MobiDB-lite"/>
    </source>
</evidence>
<evidence type="ECO:0000313" key="5">
    <source>
        <dbReference type="Proteomes" id="UP000225433"/>
    </source>
</evidence>
<name>A0A2G0PS67_XENHO</name>
<reference evidence="2 4" key="1">
    <citation type="submission" date="2016-06" db="EMBL/GenBank/DDBJ databases">
        <title>Bacterial characters and pathogenicity of Xenorhabdus hominickii from an entomopathogenic nematode, Steinernema monticolum.</title>
        <authorList>
            <person name="Park Y."/>
            <person name="Kim Y."/>
        </authorList>
    </citation>
    <scope>NUCLEOTIDE SEQUENCE [LARGE SCALE GENOMIC DNA]</scope>
    <source>
        <strain evidence="2 4">ANU1</strain>
    </source>
</reference>
<dbReference type="STRING" id="351679.A9255_07335"/>
<gene>
    <name evidence="2" type="ORF">A9255_07335</name>
    <name evidence="3" type="ORF">Xhom_05009</name>
</gene>
<dbReference type="OrthoDB" id="330204at2"/>
<dbReference type="GO" id="GO:0004521">
    <property type="term" value="F:RNA endonuclease activity"/>
    <property type="evidence" value="ECO:0007669"/>
    <property type="project" value="InterPro"/>
</dbReference>
<evidence type="ECO:0000313" key="4">
    <source>
        <dbReference type="Proteomes" id="UP000094600"/>
    </source>
</evidence>
<sequence>MTKFTVRVELHNAISKDYENLHEKMERAGFKRTITTKSGKVYRLPDAEYSISKDKTTDEIRDLAHDTAKKVKSNPSILVTKSDGDRSWSGLSED</sequence>
<dbReference type="KEGG" id="xho:A9255_07335"/>
<accession>A0A2G0PS67</accession>
<evidence type="ECO:0000313" key="2">
    <source>
        <dbReference type="EMBL" id="AOM40407.1"/>
    </source>
</evidence>
<feature type="region of interest" description="Disordered" evidence="1">
    <location>
        <begin position="75"/>
        <end position="94"/>
    </location>
</feature>
<proteinExistence type="predicted"/>
<dbReference type="Proteomes" id="UP000225433">
    <property type="component" value="Unassembled WGS sequence"/>
</dbReference>